<dbReference type="PANTHER" id="PTHR11177:SF228">
    <property type="entry name" value="CHITINASE"/>
    <property type="match status" value="1"/>
</dbReference>
<reference evidence="4 5" key="1">
    <citation type="submission" date="2023-01" db="EMBL/GenBank/DDBJ databases">
        <title>Analysis of 21 Apiospora genomes using comparative genomics revels a genus with tremendous synthesis potential of carbohydrate active enzymes and secondary metabolites.</title>
        <authorList>
            <person name="Sorensen T."/>
        </authorList>
    </citation>
    <scope>NUCLEOTIDE SEQUENCE [LARGE SCALE GENOMIC DNA]</scope>
    <source>
        <strain evidence="4 5">CBS 20057</strain>
    </source>
</reference>
<sequence>MSSSSRKRIATSGVYFTNAVYFPNHKIYSGFTPGMMNYSCISHVFYGFASVAMDGSIFLSDEWADTQAPCDGVQGGLGSLMHLKQAHPHLRVVLSVGGSGAGGTFPMVAANALLRDNFARSAKGLVEASGLDGIDSDLLGYPSDPQQGADFVALLDAVRQWLPDDQFIVTAALPADRSLLSCIDLRAATCYLDSINLMAYDFYGPWTHRSGHHAQLYSMSSSSSSSKGGADDSPSAAGAVAHLVSRGCPASRINLGIPVYGRSFPGVTGPGHRPKGVGGGEDGSGAFEYHQLPRRGAKEVTDKRVGAASCVGGDGGFVSYDNPDTVKMKARFCKQKGLGGLFYWTGPADAQDTSRSLVAAGFRALHTS</sequence>
<dbReference type="Gene3D" id="3.10.50.10">
    <property type="match status" value="1"/>
</dbReference>
<dbReference type="SUPFAM" id="SSF54556">
    <property type="entry name" value="Chitinase insertion domain"/>
    <property type="match status" value="1"/>
</dbReference>
<name>A0ABR1R0T3_9PEZI</name>
<dbReference type="Gene3D" id="3.20.20.80">
    <property type="entry name" value="Glycosidases"/>
    <property type="match status" value="1"/>
</dbReference>
<dbReference type="InterPro" id="IPR029070">
    <property type="entry name" value="Chitinase_insertion_sf"/>
</dbReference>
<dbReference type="InterPro" id="IPR017853">
    <property type="entry name" value="GH"/>
</dbReference>
<accession>A0ABR1R0T3</accession>
<evidence type="ECO:0000313" key="5">
    <source>
        <dbReference type="Proteomes" id="UP001396898"/>
    </source>
</evidence>
<dbReference type="InterPro" id="IPR001223">
    <property type="entry name" value="Glyco_hydro18_cat"/>
</dbReference>
<dbReference type="SMART" id="SM00636">
    <property type="entry name" value="Glyco_18"/>
    <property type="match status" value="1"/>
</dbReference>
<protein>
    <recommendedName>
        <fullName evidence="2">chitinase</fullName>
        <ecNumber evidence="2">3.2.1.14</ecNumber>
    </recommendedName>
</protein>
<evidence type="ECO:0000313" key="4">
    <source>
        <dbReference type="EMBL" id="KAK7994597.1"/>
    </source>
</evidence>
<dbReference type="InterPro" id="IPR011583">
    <property type="entry name" value="Chitinase_II/V-like_cat"/>
</dbReference>
<comment type="similarity">
    <text evidence="1">Belongs to the glycosyl hydrolase 18 family. Chitinase class V subfamily.</text>
</comment>
<dbReference type="EC" id="3.2.1.14" evidence="2"/>
<gene>
    <name evidence="4" type="ORF">PG991_016185</name>
</gene>
<dbReference type="PROSITE" id="PS51910">
    <property type="entry name" value="GH18_2"/>
    <property type="match status" value="1"/>
</dbReference>
<evidence type="ECO:0000259" key="3">
    <source>
        <dbReference type="PROSITE" id="PS51910"/>
    </source>
</evidence>
<dbReference type="EMBL" id="JAQQWI010000024">
    <property type="protein sequence ID" value="KAK7994597.1"/>
    <property type="molecule type" value="Genomic_DNA"/>
</dbReference>
<dbReference type="Proteomes" id="UP001396898">
    <property type="component" value="Unassembled WGS sequence"/>
</dbReference>
<dbReference type="SUPFAM" id="SSF51445">
    <property type="entry name" value="(Trans)glycosidases"/>
    <property type="match status" value="1"/>
</dbReference>
<organism evidence="4 5">
    <name type="scientific">Apiospora marii</name>
    <dbReference type="NCBI Taxonomy" id="335849"/>
    <lineage>
        <taxon>Eukaryota</taxon>
        <taxon>Fungi</taxon>
        <taxon>Dikarya</taxon>
        <taxon>Ascomycota</taxon>
        <taxon>Pezizomycotina</taxon>
        <taxon>Sordariomycetes</taxon>
        <taxon>Xylariomycetidae</taxon>
        <taxon>Amphisphaeriales</taxon>
        <taxon>Apiosporaceae</taxon>
        <taxon>Apiospora</taxon>
    </lineage>
</organism>
<evidence type="ECO:0000256" key="2">
    <source>
        <dbReference type="ARBA" id="ARBA00012729"/>
    </source>
</evidence>
<proteinExistence type="inferred from homology"/>
<keyword evidence="5" id="KW-1185">Reference proteome</keyword>
<comment type="caution">
    <text evidence="4">The sequence shown here is derived from an EMBL/GenBank/DDBJ whole genome shotgun (WGS) entry which is preliminary data.</text>
</comment>
<evidence type="ECO:0000256" key="1">
    <source>
        <dbReference type="ARBA" id="ARBA00008682"/>
    </source>
</evidence>
<dbReference type="PANTHER" id="PTHR11177">
    <property type="entry name" value="CHITINASE"/>
    <property type="match status" value="1"/>
</dbReference>
<dbReference type="Pfam" id="PF00704">
    <property type="entry name" value="Glyco_hydro_18"/>
    <property type="match status" value="1"/>
</dbReference>
<feature type="domain" description="GH18" evidence="3">
    <location>
        <begin position="10"/>
        <end position="368"/>
    </location>
</feature>
<dbReference type="InterPro" id="IPR050314">
    <property type="entry name" value="Glycosyl_Hydrlase_18"/>
</dbReference>